<sequence length="398" mass="44894">MPLFKFSTGTLCSLFALLLLSSQQTAAGQTAPQAASPQPPPDRWNFIGDSPDNPPPLATDLSANLKVKDVDRAMRKVANWQLQRVQGHFNEDWTFAAMDAGFMVASKSLKEPSYENYVRAVGENFQWRLGPRQTHADDQAIGQSYLEIYMGLKTHDARIITPLRQQFDQVMTLPDDPAKPFWWWCDALFMAPPVWARLYQATGEKRYLDYMDHEWWITSKLLYDPAEHLYFRDATYFDKREKNGAKIFWSRGNGWVMAGLARVLAAMPQDYPDRSKFVQQFKEMSARVIQLQQTDGLWRPGLLDPGAYPLPEVSGSAFLVYALAWGVNHGILDRTTYMPAIEKGWKGLIAHIYADGRLGCIQPVGAAPGAFQADSSYVYGVGAFLLAGSEVRSLHVRN</sequence>
<dbReference type="InterPro" id="IPR010905">
    <property type="entry name" value="Glyco_hydro_88"/>
</dbReference>
<evidence type="ECO:0000313" key="5">
    <source>
        <dbReference type="Proteomes" id="UP001596091"/>
    </source>
</evidence>
<feature type="region of interest" description="Disordered" evidence="2">
    <location>
        <begin position="28"/>
        <end position="55"/>
    </location>
</feature>
<feature type="signal peptide" evidence="3">
    <location>
        <begin position="1"/>
        <end position="26"/>
    </location>
</feature>
<dbReference type="EMBL" id="JBHSPH010000010">
    <property type="protein sequence ID" value="MFC5864819.1"/>
    <property type="molecule type" value="Genomic_DNA"/>
</dbReference>
<dbReference type="PANTHER" id="PTHR33886">
    <property type="entry name" value="UNSATURATED RHAMNOGALACTURONAN HYDROLASE (EUROFUNG)"/>
    <property type="match status" value="1"/>
</dbReference>
<name>A0ABW1ELD8_9BACT</name>
<dbReference type="PANTHER" id="PTHR33886:SF8">
    <property type="entry name" value="UNSATURATED RHAMNOGALACTURONAN HYDROLASE (EUROFUNG)"/>
    <property type="match status" value="1"/>
</dbReference>
<dbReference type="Proteomes" id="UP001596091">
    <property type="component" value="Unassembled WGS sequence"/>
</dbReference>
<dbReference type="GO" id="GO:0016787">
    <property type="term" value="F:hydrolase activity"/>
    <property type="evidence" value="ECO:0007669"/>
    <property type="project" value="UniProtKB-KW"/>
</dbReference>
<feature type="chain" id="PRO_5047265062" evidence="3">
    <location>
        <begin position="27"/>
        <end position="398"/>
    </location>
</feature>
<dbReference type="SUPFAM" id="SSF48208">
    <property type="entry name" value="Six-hairpin glycosidases"/>
    <property type="match status" value="1"/>
</dbReference>
<dbReference type="InterPro" id="IPR012341">
    <property type="entry name" value="6hp_glycosidase-like_sf"/>
</dbReference>
<evidence type="ECO:0000256" key="2">
    <source>
        <dbReference type="SAM" id="MobiDB-lite"/>
    </source>
</evidence>
<proteinExistence type="predicted"/>
<keyword evidence="5" id="KW-1185">Reference proteome</keyword>
<organism evidence="4 5">
    <name type="scientific">Acidicapsa dinghuensis</name>
    <dbReference type="NCBI Taxonomy" id="2218256"/>
    <lineage>
        <taxon>Bacteria</taxon>
        <taxon>Pseudomonadati</taxon>
        <taxon>Acidobacteriota</taxon>
        <taxon>Terriglobia</taxon>
        <taxon>Terriglobales</taxon>
        <taxon>Acidobacteriaceae</taxon>
        <taxon>Acidicapsa</taxon>
    </lineage>
</organism>
<gene>
    <name evidence="4" type="ORF">ACFPT7_21100</name>
</gene>
<keyword evidence="1 4" id="KW-0378">Hydrolase</keyword>
<evidence type="ECO:0000256" key="3">
    <source>
        <dbReference type="SAM" id="SignalP"/>
    </source>
</evidence>
<reference evidence="5" key="1">
    <citation type="journal article" date="2019" name="Int. J. Syst. Evol. Microbiol.">
        <title>The Global Catalogue of Microorganisms (GCM) 10K type strain sequencing project: providing services to taxonomists for standard genome sequencing and annotation.</title>
        <authorList>
            <consortium name="The Broad Institute Genomics Platform"/>
            <consortium name="The Broad Institute Genome Sequencing Center for Infectious Disease"/>
            <person name="Wu L."/>
            <person name="Ma J."/>
        </authorList>
    </citation>
    <scope>NUCLEOTIDE SEQUENCE [LARGE SCALE GENOMIC DNA]</scope>
    <source>
        <strain evidence="5">JCM 4087</strain>
    </source>
</reference>
<keyword evidence="3" id="KW-0732">Signal</keyword>
<dbReference type="RefSeq" id="WP_263332488.1">
    <property type="nucleotide sequence ID" value="NZ_JAGSYH010000001.1"/>
</dbReference>
<evidence type="ECO:0000313" key="4">
    <source>
        <dbReference type="EMBL" id="MFC5864819.1"/>
    </source>
</evidence>
<protein>
    <submittedName>
        <fullName evidence="4">Glycoside hydrolase family 105 protein</fullName>
    </submittedName>
</protein>
<dbReference type="Gene3D" id="1.50.10.10">
    <property type="match status" value="1"/>
</dbReference>
<dbReference type="InterPro" id="IPR008928">
    <property type="entry name" value="6-hairpin_glycosidase_sf"/>
</dbReference>
<comment type="caution">
    <text evidence="4">The sequence shown here is derived from an EMBL/GenBank/DDBJ whole genome shotgun (WGS) entry which is preliminary data.</text>
</comment>
<dbReference type="InterPro" id="IPR052043">
    <property type="entry name" value="PolySaccharide_Degr_Enz"/>
</dbReference>
<accession>A0ABW1ELD8</accession>
<evidence type="ECO:0000256" key="1">
    <source>
        <dbReference type="ARBA" id="ARBA00022801"/>
    </source>
</evidence>
<dbReference type="Pfam" id="PF07470">
    <property type="entry name" value="Glyco_hydro_88"/>
    <property type="match status" value="1"/>
</dbReference>